<evidence type="ECO:0000313" key="3">
    <source>
        <dbReference type="Proteomes" id="UP000799778"/>
    </source>
</evidence>
<dbReference type="OrthoDB" id="410198at2759"/>
<gene>
    <name evidence="2" type="ORF">BU24DRAFT_416204</name>
</gene>
<name>A0A6A5Y4U0_9PLEO</name>
<feature type="compositionally biased region" description="Basic and acidic residues" evidence="1">
    <location>
        <begin position="99"/>
        <end position="113"/>
    </location>
</feature>
<evidence type="ECO:0000256" key="1">
    <source>
        <dbReference type="SAM" id="MobiDB-lite"/>
    </source>
</evidence>
<proteinExistence type="predicted"/>
<dbReference type="InterPro" id="IPR052523">
    <property type="entry name" value="Trichothecene_AcTrans"/>
</dbReference>
<dbReference type="PANTHER" id="PTHR42791">
    <property type="entry name" value="GNAT FAMILY ACETYLTRANSFERASE"/>
    <property type="match status" value="1"/>
</dbReference>
<dbReference type="Gene3D" id="3.40.630.30">
    <property type="match status" value="1"/>
</dbReference>
<dbReference type="RefSeq" id="XP_033388867.1">
    <property type="nucleotide sequence ID" value="XM_033526390.1"/>
</dbReference>
<keyword evidence="3" id="KW-1185">Reference proteome</keyword>
<sequence>MATTYTVSKASPSDAHAIASIFAHSWTSPFTRLQFGHVDPSALAHAMAPGIVSQMQNPLVDFRVIRDLSDSEEVIAAAQWKLPEEDAIGEEDEETLEEKEERRQFEDDAYRNKLPDDSNKDLIMEFTVGLRGLRERTLGGRRHYRMFEFPLYSP</sequence>
<accession>A0A6A5Y4U0</accession>
<dbReference type="PANTHER" id="PTHR42791:SF1">
    <property type="entry name" value="N-ACETYLTRANSFERASE DOMAIN-CONTAINING PROTEIN"/>
    <property type="match status" value="1"/>
</dbReference>
<evidence type="ECO:0008006" key="4">
    <source>
        <dbReference type="Google" id="ProtNLM"/>
    </source>
</evidence>
<dbReference type="Proteomes" id="UP000799778">
    <property type="component" value="Unassembled WGS sequence"/>
</dbReference>
<feature type="compositionally biased region" description="Acidic residues" evidence="1">
    <location>
        <begin position="86"/>
        <end position="98"/>
    </location>
</feature>
<organism evidence="2 3">
    <name type="scientific">Aaosphaeria arxii CBS 175.79</name>
    <dbReference type="NCBI Taxonomy" id="1450172"/>
    <lineage>
        <taxon>Eukaryota</taxon>
        <taxon>Fungi</taxon>
        <taxon>Dikarya</taxon>
        <taxon>Ascomycota</taxon>
        <taxon>Pezizomycotina</taxon>
        <taxon>Dothideomycetes</taxon>
        <taxon>Pleosporomycetidae</taxon>
        <taxon>Pleosporales</taxon>
        <taxon>Pleosporales incertae sedis</taxon>
        <taxon>Aaosphaeria</taxon>
    </lineage>
</organism>
<evidence type="ECO:0000313" key="2">
    <source>
        <dbReference type="EMBL" id="KAF2020528.1"/>
    </source>
</evidence>
<dbReference type="GeneID" id="54283787"/>
<reference evidence="2" key="1">
    <citation type="journal article" date="2020" name="Stud. Mycol.">
        <title>101 Dothideomycetes genomes: a test case for predicting lifestyles and emergence of pathogens.</title>
        <authorList>
            <person name="Haridas S."/>
            <person name="Albert R."/>
            <person name="Binder M."/>
            <person name="Bloem J."/>
            <person name="Labutti K."/>
            <person name="Salamov A."/>
            <person name="Andreopoulos B."/>
            <person name="Baker S."/>
            <person name="Barry K."/>
            <person name="Bills G."/>
            <person name="Bluhm B."/>
            <person name="Cannon C."/>
            <person name="Castanera R."/>
            <person name="Culley D."/>
            <person name="Daum C."/>
            <person name="Ezra D."/>
            <person name="Gonzalez J."/>
            <person name="Henrissat B."/>
            <person name="Kuo A."/>
            <person name="Liang C."/>
            <person name="Lipzen A."/>
            <person name="Lutzoni F."/>
            <person name="Magnuson J."/>
            <person name="Mondo S."/>
            <person name="Nolan M."/>
            <person name="Ohm R."/>
            <person name="Pangilinan J."/>
            <person name="Park H.-J."/>
            <person name="Ramirez L."/>
            <person name="Alfaro M."/>
            <person name="Sun H."/>
            <person name="Tritt A."/>
            <person name="Yoshinaga Y."/>
            <person name="Zwiers L.-H."/>
            <person name="Turgeon B."/>
            <person name="Goodwin S."/>
            <person name="Spatafora J."/>
            <person name="Crous P."/>
            <person name="Grigoriev I."/>
        </authorList>
    </citation>
    <scope>NUCLEOTIDE SEQUENCE</scope>
    <source>
        <strain evidence="2">CBS 175.79</strain>
    </source>
</reference>
<dbReference type="AlphaFoldDB" id="A0A6A5Y4U0"/>
<feature type="region of interest" description="Disordered" evidence="1">
    <location>
        <begin position="86"/>
        <end position="113"/>
    </location>
</feature>
<dbReference type="EMBL" id="ML978066">
    <property type="protein sequence ID" value="KAF2020528.1"/>
    <property type="molecule type" value="Genomic_DNA"/>
</dbReference>
<protein>
    <recommendedName>
        <fullName evidence="4">N-acetyltransferase domain-containing protein</fullName>
    </recommendedName>
</protein>